<reference evidence="2" key="1">
    <citation type="submission" date="2020-05" db="EMBL/GenBank/DDBJ databases">
        <title>Mycena genomes resolve the evolution of fungal bioluminescence.</title>
        <authorList>
            <person name="Tsai I.J."/>
        </authorList>
    </citation>
    <scope>NUCLEOTIDE SEQUENCE</scope>
    <source>
        <strain evidence="2">110903Hualien_Pintung</strain>
    </source>
</reference>
<name>A0A8H6VU85_MYCCL</name>
<evidence type="ECO:0000313" key="3">
    <source>
        <dbReference type="Proteomes" id="UP000613580"/>
    </source>
</evidence>
<feature type="compositionally biased region" description="Low complexity" evidence="1">
    <location>
        <begin position="65"/>
        <end position="83"/>
    </location>
</feature>
<feature type="compositionally biased region" description="Basic and acidic residues" evidence="1">
    <location>
        <begin position="31"/>
        <end position="44"/>
    </location>
</feature>
<feature type="region of interest" description="Disordered" evidence="1">
    <location>
        <begin position="29"/>
        <end position="119"/>
    </location>
</feature>
<dbReference type="EMBL" id="JACAZE010000035">
    <property type="protein sequence ID" value="KAF7288429.1"/>
    <property type="molecule type" value="Genomic_DNA"/>
</dbReference>
<dbReference type="Proteomes" id="UP000613580">
    <property type="component" value="Unassembled WGS sequence"/>
</dbReference>
<organism evidence="2 3">
    <name type="scientific">Mycena chlorophos</name>
    <name type="common">Agaric fungus</name>
    <name type="synonym">Agaricus chlorophos</name>
    <dbReference type="NCBI Taxonomy" id="658473"/>
    <lineage>
        <taxon>Eukaryota</taxon>
        <taxon>Fungi</taxon>
        <taxon>Dikarya</taxon>
        <taxon>Basidiomycota</taxon>
        <taxon>Agaricomycotina</taxon>
        <taxon>Agaricomycetes</taxon>
        <taxon>Agaricomycetidae</taxon>
        <taxon>Agaricales</taxon>
        <taxon>Marasmiineae</taxon>
        <taxon>Mycenaceae</taxon>
        <taxon>Mycena</taxon>
    </lineage>
</organism>
<accession>A0A8H6VU85</accession>
<evidence type="ECO:0000313" key="2">
    <source>
        <dbReference type="EMBL" id="KAF7288429.1"/>
    </source>
</evidence>
<comment type="caution">
    <text evidence="2">The sequence shown here is derived from an EMBL/GenBank/DDBJ whole genome shotgun (WGS) entry which is preliminary data.</text>
</comment>
<protein>
    <submittedName>
        <fullName evidence="2">Uncharacterized protein</fullName>
    </submittedName>
</protein>
<sequence length="570" mass="61566">MAAVPPKTKWCTVCMRAVPLGKGGLANFTQNHEKSGEHTRKLADQARTGLKPNALTNFFAPRPRPSAQSTSSAPVPSPSSAGSHPPPQDTPMPASTPSIAEEDAASPMDVDSGDSSSAAESEPLFLATLRTAVATLPQGVPMASSEDVLAVFAADPATRMVPDGDAWEDFIHGDFQRLLWGESGPRETIELSTLMRRGSLGLDGLVKYIKKCITHLSVPAAVFEPRIERVISALELLGSSTSAVPPSPQRTFVDLTQINSPPMPPKALTGCPGQALPLERGENAFTAYPIGLHAKKKLPWTPEFHDGLSVRADNCLRSAQASGVCAPCRRLLGNGLIKGILERNHFGTRPSTPYAFLTPAQSSALLDKKNAIIDGLRLSGLNMGRKLLTRMRHLEGHKRMLLAVSQNNIPRLQSIVRNCLKRGDSIFAITEKIGNAIRGTFHDRSYSKIAYQQAYVLLQLGGAAALELGHRCLGLPSLDATKRHIVPKPLCASPRFPQLEEMRQNLAVCYPNSPNPGPDSNISPIGPGFQLCIDEIKIQEMMRWNPVTDMIHGICREHGAPYGSRLIITS</sequence>
<proteinExistence type="predicted"/>
<dbReference type="AlphaFoldDB" id="A0A8H6VU85"/>
<evidence type="ECO:0000256" key="1">
    <source>
        <dbReference type="SAM" id="MobiDB-lite"/>
    </source>
</evidence>
<dbReference type="OrthoDB" id="3173036at2759"/>
<gene>
    <name evidence="2" type="ORF">HMN09_01395600</name>
</gene>
<keyword evidence="3" id="KW-1185">Reference proteome</keyword>